<feature type="region of interest" description="Disordered" evidence="1">
    <location>
        <begin position="1"/>
        <end position="87"/>
    </location>
</feature>
<dbReference type="SMART" id="SM00717">
    <property type="entry name" value="SANT"/>
    <property type="match status" value="1"/>
</dbReference>
<comment type="caution">
    <text evidence="4">The sequence shown here is derived from an EMBL/GenBank/DDBJ whole genome shotgun (WGS) entry which is preliminary data.</text>
</comment>
<protein>
    <submittedName>
        <fullName evidence="4">Transforming protein Myb</fullName>
    </submittedName>
</protein>
<feature type="compositionally biased region" description="Low complexity" evidence="1">
    <location>
        <begin position="14"/>
        <end position="46"/>
    </location>
</feature>
<dbReference type="CDD" id="cd00167">
    <property type="entry name" value="SANT"/>
    <property type="match status" value="1"/>
</dbReference>
<evidence type="ECO:0000256" key="1">
    <source>
        <dbReference type="SAM" id="MobiDB-lite"/>
    </source>
</evidence>
<dbReference type="eggNOG" id="KOG0048">
    <property type="taxonomic scope" value="Eukaryota"/>
</dbReference>
<feature type="compositionally biased region" description="Low complexity" evidence="1">
    <location>
        <begin position="55"/>
        <end position="68"/>
    </location>
</feature>
<sequence length="265" mass="29552">MSKRVKGSAGLNRSSAQQQQQAALSASSLAPPSAYPLTTPTAQTPSQPQPHHHQLQPQSQQQQQQQQQVNPRKRRSPPSATTATAGISAIPGSGVVAPVMSDISGGIVETPPKKKGRTNTPWTAEEEQRLKQMRDLGKSWSEIAKTFPARTEGSVKKHWYKDMHYAEFGEDEVFTPRSLFPSSNPNNNLERGIARSYQRVRGEQVEGYWPKNWEASKVVRAIRPPNENKLACHAHAINDEMMRKQGCQGLMDDTRTHGHENMLFQ</sequence>
<proteinExistence type="predicted"/>
<dbReference type="AlphaFoldDB" id="A0A093UY43"/>
<evidence type="ECO:0000259" key="2">
    <source>
        <dbReference type="PROSITE" id="PS50090"/>
    </source>
</evidence>
<dbReference type="InterPro" id="IPR009057">
    <property type="entry name" value="Homeodomain-like_sf"/>
</dbReference>
<accession>A0A093UY43</accession>
<evidence type="ECO:0000259" key="3">
    <source>
        <dbReference type="PROSITE" id="PS51294"/>
    </source>
</evidence>
<reference evidence="4" key="1">
    <citation type="journal article" date="2014" name="PLoS Genet.">
        <title>Signature Gene Expression Reveals Novel Clues to the Molecular Mechanisms of Dimorphic Transition in Penicillium marneffei.</title>
        <authorList>
            <person name="Yang E."/>
            <person name="Wang G."/>
            <person name="Cai J."/>
            <person name="Woo P.C."/>
            <person name="Lau S.K."/>
            <person name="Yuen K.-Y."/>
            <person name="Chow W.-N."/>
            <person name="Lin X."/>
        </authorList>
    </citation>
    <scope>NUCLEOTIDE SEQUENCE [LARGE SCALE GENOMIC DNA]</scope>
    <source>
        <strain evidence="4">PM1</strain>
    </source>
</reference>
<dbReference type="Gene3D" id="1.10.10.60">
    <property type="entry name" value="Homeodomain-like"/>
    <property type="match status" value="1"/>
</dbReference>
<organism evidence="4">
    <name type="scientific">Talaromyces marneffei PM1</name>
    <dbReference type="NCBI Taxonomy" id="1077442"/>
    <lineage>
        <taxon>Eukaryota</taxon>
        <taxon>Fungi</taxon>
        <taxon>Dikarya</taxon>
        <taxon>Ascomycota</taxon>
        <taxon>Pezizomycotina</taxon>
        <taxon>Eurotiomycetes</taxon>
        <taxon>Eurotiomycetidae</taxon>
        <taxon>Eurotiales</taxon>
        <taxon>Trichocomaceae</taxon>
        <taxon>Talaromyces</taxon>
        <taxon>Talaromyces sect. Talaromyces</taxon>
    </lineage>
</organism>
<dbReference type="PROSITE" id="PS51294">
    <property type="entry name" value="HTH_MYB"/>
    <property type="match status" value="1"/>
</dbReference>
<dbReference type="PROSITE" id="PS50090">
    <property type="entry name" value="MYB_LIKE"/>
    <property type="match status" value="1"/>
</dbReference>
<dbReference type="Pfam" id="PF00249">
    <property type="entry name" value="Myb_DNA-binding"/>
    <property type="match status" value="1"/>
</dbReference>
<dbReference type="SUPFAM" id="SSF81995">
    <property type="entry name" value="beta-sandwich domain of Sec23/24"/>
    <property type="match status" value="1"/>
</dbReference>
<evidence type="ECO:0000313" key="4">
    <source>
        <dbReference type="EMBL" id="KFX42644.1"/>
    </source>
</evidence>
<dbReference type="EMBL" id="JPOX01000042">
    <property type="protein sequence ID" value="KFX42644.1"/>
    <property type="molecule type" value="Genomic_DNA"/>
</dbReference>
<dbReference type="HOGENOM" id="CLU_1050435_0_0_1"/>
<dbReference type="SUPFAM" id="SSF46689">
    <property type="entry name" value="Homeodomain-like"/>
    <property type="match status" value="1"/>
</dbReference>
<gene>
    <name evidence="4" type="ORF">GQ26_0420420</name>
</gene>
<dbReference type="InterPro" id="IPR017930">
    <property type="entry name" value="Myb_dom"/>
</dbReference>
<feature type="region of interest" description="Disordered" evidence="1">
    <location>
        <begin position="103"/>
        <end position="123"/>
    </location>
</feature>
<feature type="compositionally biased region" description="Low complexity" evidence="1">
    <location>
        <begin position="77"/>
        <end position="87"/>
    </location>
</feature>
<dbReference type="InterPro" id="IPR001005">
    <property type="entry name" value="SANT/Myb"/>
</dbReference>
<name>A0A093UY43_TALMA</name>
<feature type="domain" description="HTH myb-type" evidence="3">
    <location>
        <begin position="114"/>
        <end position="167"/>
    </location>
</feature>
<feature type="domain" description="Myb-like" evidence="2">
    <location>
        <begin position="114"/>
        <end position="163"/>
    </location>
</feature>